<evidence type="ECO:0000313" key="2">
    <source>
        <dbReference type="Proteomes" id="UP000254282"/>
    </source>
</evidence>
<protein>
    <submittedName>
        <fullName evidence="1">Uncharacterized protein</fullName>
    </submittedName>
</protein>
<reference evidence="1 2" key="1">
    <citation type="submission" date="2018-06" db="EMBL/GenBank/DDBJ databases">
        <authorList>
            <consortium name="Pathogen Informatics"/>
            <person name="Doyle S."/>
        </authorList>
    </citation>
    <scope>NUCLEOTIDE SEQUENCE [LARGE SCALE GENOMIC DNA]</scope>
    <source>
        <strain evidence="1 2">NCTC13532</strain>
    </source>
</reference>
<proteinExistence type="predicted"/>
<evidence type="ECO:0000313" key="1">
    <source>
        <dbReference type="EMBL" id="SUX46353.1"/>
    </source>
</evidence>
<dbReference type="RefSeq" id="WP_115620112.1">
    <property type="nucleotide sequence ID" value="NZ_UFVR01000004.1"/>
</dbReference>
<name>A0A381FIP2_9FLAO</name>
<accession>A0A381FIP2</accession>
<dbReference type="Proteomes" id="UP000254282">
    <property type="component" value="Unassembled WGS sequence"/>
</dbReference>
<gene>
    <name evidence="1" type="ORF">NCTC13532_01886</name>
</gene>
<sequence>MDNIYKKLETIRDVWNFNIWDYPYCQSEINFNEDAKTNYFGDMMGYFYDTLDMLKISVDRSGLPEVFSYHISLLQIVYVQQDFIEDMLRLFSTNFNKGDLKKDENYAINRDIRNELVGHPIRRDKTGKLVSSTLFSYEAHQGKIEYLRYHKDNDFRFELVEHNINDVVSRHELFLNAWLDIIIEKLSLVVRKHKSELNKVLKKVSDISRFESLIKLLEQKFQPFLNGTYLYDSKSILKIFNMRQDHQRYNNVYEKFLEDLNLHLVDAITYCDDIFTRRFIVYEPLSIIETPFFIDVVGDNLDEPPSLNLIKPVKNFNYALQKLIDPHRRNYSDFDFFSRLISSQTNDVDVEAELKRMRENIFDDVEYISSCRLIEKILKNDE</sequence>
<dbReference type="AlphaFoldDB" id="A0A381FIP2"/>
<organism evidence="1 2">
    <name type="scientific">Chryseobacterium indoltheticum</name>
    <dbReference type="NCBI Taxonomy" id="254"/>
    <lineage>
        <taxon>Bacteria</taxon>
        <taxon>Pseudomonadati</taxon>
        <taxon>Bacteroidota</taxon>
        <taxon>Flavobacteriia</taxon>
        <taxon>Flavobacteriales</taxon>
        <taxon>Weeksellaceae</taxon>
        <taxon>Chryseobacterium group</taxon>
        <taxon>Chryseobacterium</taxon>
    </lineage>
</organism>
<dbReference type="EMBL" id="UFVR01000004">
    <property type="protein sequence ID" value="SUX46353.1"/>
    <property type="molecule type" value="Genomic_DNA"/>
</dbReference>